<name>A0A9P9AA83_9PEZI</name>
<dbReference type="PANTHER" id="PTHR37534:SF44">
    <property type="entry name" value="ZN(II)2CYS6 TRANSCRIPTION FACTOR (EUROFUNG)"/>
    <property type="match status" value="1"/>
</dbReference>
<feature type="domain" description="Zn(2)-C6 fungal-type" evidence="3">
    <location>
        <begin position="7"/>
        <end position="35"/>
    </location>
</feature>
<dbReference type="EMBL" id="JAGSXJ010000016">
    <property type="protein sequence ID" value="KAH6684935.1"/>
    <property type="molecule type" value="Genomic_DNA"/>
</dbReference>
<accession>A0A9P9AA83</accession>
<feature type="compositionally biased region" description="Low complexity" evidence="2">
    <location>
        <begin position="105"/>
        <end position="115"/>
    </location>
</feature>
<keyword evidence="5" id="KW-1185">Reference proteome</keyword>
<keyword evidence="1" id="KW-0539">Nucleus</keyword>
<dbReference type="GO" id="GO:0000981">
    <property type="term" value="F:DNA-binding transcription factor activity, RNA polymerase II-specific"/>
    <property type="evidence" value="ECO:0007669"/>
    <property type="project" value="InterPro"/>
</dbReference>
<evidence type="ECO:0000259" key="3">
    <source>
        <dbReference type="PROSITE" id="PS50048"/>
    </source>
</evidence>
<dbReference type="CDD" id="cd00067">
    <property type="entry name" value="GAL4"/>
    <property type="match status" value="1"/>
</dbReference>
<reference evidence="4" key="1">
    <citation type="journal article" date="2021" name="Nat. Commun.">
        <title>Genetic determinants of endophytism in the Arabidopsis root mycobiome.</title>
        <authorList>
            <person name="Mesny F."/>
            <person name="Miyauchi S."/>
            <person name="Thiergart T."/>
            <person name="Pickel B."/>
            <person name="Atanasova L."/>
            <person name="Karlsson M."/>
            <person name="Huettel B."/>
            <person name="Barry K.W."/>
            <person name="Haridas S."/>
            <person name="Chen C."/>
            <person name="Bauer D."/>
            <person name="Andreopoulos W."/>
            <person name="Pangilinan J."/>
            <person name="LaButti K."/>
            <person name="Riley R."/>
            <person name="Lipzen A."/>
            <person name="Clum A."/>
            <person name="Drula E."/>
            <person name="Henrissat B."/>
            <person name="Kohler A."/>
            <person name="Grigoriev I.V."/>
            <person name="Martin F.M."/>
            <person name="Hacquard S."/>
        </authorList>
    </citation>
    <scope>NUCLEOTIDE SEQUENCE</scope>
    <source>
        <strain evidence="4">MPI-SDFR-AT-0117</strain>
    </source>
</reference>
<proteinExistence type="predicted"/>
<evidence type="ECO:0000313" key="5">
    <source>
        <dbReference type="Proteomes" id="UP000770015"/>
    </source>
</evidence>
<sequence length="500" mass="54995">MPRTRTGCGNCKRRKRKCDEARPGCKGCTQRGLECDGYVQPLRWNHGIASRGRLTGALIPAPSAGPLPVNTTGRDGIAKQGPTSNPDTPSPQPGSKTGHRAYVLSPASSSRASASTPGDLAAASPSGSQADTISRLFNEFLTAGLLRLYATEAQCWLQPFFRRLSEHSGALIHVCAAIQGYMNDRQEGLSVSSMEFVHDALQTFRSELASRGKTMHNGTAVAGLLMCTLLLLQGRPWTLQLHLMADLYDLPATLPDLDPGPVDDGGRLHVLEVMGIMDMPSFVVGRAKESIGIWKRLRVSQETWAAGKGGGIEIVTGLPRSLLDIFAGLLDNDKDYTERKLLDWPGDMGNYLQCHLWECCRFSGILELRRRQRHRRHRARIPPLAAVEEQPPSEIVMCRLMAAIDALYGAAGLPRNSHLLVQNGLIYPLFTASLEVTHLQAHPEWKATIREIWADFARRDKYSLASATFKLVAEGWADGSEYFDMDEAARRKDIELALFG</sequence>
<dbReference type="PANTHER" id="PTHR37534">
    <property type="entry name" value="TRANSCRIPTIONAL ACTIVATOR PROTEIN UGA3"/>
    <property type="match status" value="1"/>
</dbReference>
<dbReference type="OrthoDB" id="3251668at2759"/>
<dbReference type="SMART" id="SM00066">
    <property type="entry name" value="GAL4"/>
    <property type="match status" value="1"/>
</dbReference>
<dbReference type="GO" id="GO:0045944">
    <property type="term" value="P:positive regulation of transcription by RNA polymerase II"/>
    <property type="evidence" value="ECO:0007669"/>
    <property type="project" value="TreeGrafter"/>
</dbReference>
<dbReference type="Pfam" id="PF00172">
    <property type="entry name" value="Zn_clus"/>
    <property type="match status" value="1"/>
</dbReference>
<comment type="caution">
    <text evidence="4">The sequence shown here is derived from an EMBL/GenBank/DDBJ whole genome shotgun (WGS) entry which is preliminary data.</text>
</comment>
<organism evidence="4 5">
    <name type="scientific">Plectosphaerella plurivora</name>
    <dbReference type="NCBI Taxonomy" id="936078"/>
    <lineage>
        <taxon>Eukaryota</taxon>
        <taxon>Fungi</taxon>
        <taxon>Dikarya</taxon>
        <taxon>Ascomycota</taxon>
        <taxon>Pezizomycotina</taxon>
        <taxon>Sordariomycetes</taxon>
        <taxon>Hypocreomycetidae</taxon>
        <taxon>Glomerellales</taxon>
        <taxon>Plectosphaerellaceae</taxon>
        <taxon>Plectosphaerella</taxon>
    </lineage>
</organism>
<dbReference type="GO" id="GO:0008270">
    <property type="term" value="F:zinc ion binding"/>
    <property type="evidence" value="ECO:0007669"/>
    <property type="project" value="InterPro"/>
</dbReference>
<gene>
    <name evidence="4" type="ORF">F5X68DRAFT_171376</name>
</gene>
<dbReference type="GO" id="GO:0000976">
    <property type="term" value="F:transcription cis-regulatory region binding"/>
    <property type="evidence" value="ECO:0007669"/>
    <property type="project" value="TreeGrafter"/>
</dbReference>
<evidence type="ECO:0000256" key="2">
    <source>
        <dbReference type="SAM" id="MobiDB-lite"/>
    </source>
</evidence>
<dbReference type="GO" id="GO:0005634">
    <property type="term" value="C:nucleus"/>
    <property type="evidence" value="ECO:0007669"/>
    <property type="project" value="TreeGrafter"/>
</dbReference>
<evidence type="ECO:0000313" key="4">
    <source>
        <dbReference type="EMBL" id="KAH6684935.1"/>
    </source>
</evidence>
<protein>
    <recommendedName>
        <fullName evidence="3">Zn(2)-C6 fungal-type domain-containing protein</fullName>
    </recommendedName>
</protein>
<feature type="region of interest" description="Disordered" evidence="2">
    <location>
        <begin position="59"/>
        <end position="127"/>
    </location>
</feature>
<dbReference type="InterPro" id="IPR001138">
    <property type="entry name" value="Zn2Cys6_DnaBD"/>
</dbReference>
<dbReference type="Proteomes" id="UP000770015">
    <property type="component" value="Unassembled WGS sequence"/>
</dbReference>
<evidence type="ECO:0000256" key="1">
    <source>
        <dbReference type="ARBA" id="ARBA00023242"/>
    </source>
</evidence>
<dbReference type="PROSITE" id="PS00463">
    <property type="entry name" value="ZN2_CY6_FUNGAL_1"/>
    <property type="match status" value="1"/>
</dbReference>
<dbReference type="SUPFAM" id="SSF57701">
    <property type="entry name" value="Zn2/Cys6 DNA-binding domain"/>
    <property type="match status" value="1"/>
</dbReference>
<dbReference type="Gene3D" id="4.10.240.10">
    <property type="entry name" value="Zn(2)-C6 fungal-type DNA-binding domain"/>
    <property type="match status" value="1"/>
</dbReference>
<dbReference type="InterPro" id="IPR036864">
    <property type="entry name" value="Zn2-C6_fun-type_DNA-bd_sf"/>
</dbReference>
<dbReference type="AlphaFoldDB" id="A0A9P9AA83"/>
<dbReference type="PROSITE" id="PS50048">
    <property type="entry name" value="ZN2_CY6_FUNGAL_2"/>
    <property type="match status" value="1"/>
</dbReference>